<dbReference type="CDD" id="cd07473">
    <property type="entry name" value="Peptidases_S8_Subtilisin_like"/>
    <property type="match status" value="1"/>
</dbReference>
<dbReference type="InterPro" id="IPR015500">
    <property type="entry name" value="Peptidase_S8_subtilisin-rel"/>
</dbReference>
<evidence type="ECO:0000256" key="5">
    <source>
        <dbReference type="PROSITE-ProRule" id="PRU01240"/>
    </source>
</evidence>
<comment type="caution">
    <text evidence="8">The sequence shown here is derived from an EMBL/GenBank/DDBJ whole genome shotgun (WGS) entry which is preliminary data.</text>
</comment>
<dbReference type="EMBL" id="JALJOS010000001">
    <property type="protein sequence ID" value="KAK9844892.1"/>
    <property type="molecule type" value="Genomic_DNA"/>
</dbReference>
<feature type="active site" description="Charge relay system" evidence="5">
    <location>
        <position position="417"/>
    </location>
</feature>
<feature type="compositionally biased region" description="Polar residues" evidence="6">
    <location>
        <begin position="241"/>
        <end position="263"/>
    </location>
</feature>
<keyword evidence="9" id="KW-1185">Reference proteome</keyword>
<dbReference type="InterPro" id="IPR036852">
    <property type="entry name" value="Peptidase_S8/S53_dom_sf"/>
</dbReference>
<dbReference type="InterPro" id="IPR023828">
    <property type="entry name" value="Peptidase_S8_Ser-AS"/>
</dbReference>
<dbReference type="GO" id="GO:0006508">
    <property type="term" value="P:proteolysis"/>
    <property type="evidence" value="ECO:0007669"/>
    <property type="project" value="UniProtKB-KW"/>
</dbReference>
<keyword evidence="3 5" id="KW-0378">Hydrolase</keyword>
<evidence type="ECO:0000313" key="8">
    <source>
        <dbReference type="EMBL" id="KAK9844892.1"/>
    </source>
</evidence>
<keyword evidence="2 5" id="KW-0645">Protease</keyword>
<sequence length="1193" mass="125798">MASLVRETARLLLPRQVQLSASSKQLHGLKSAGGHQPRTDRKAALLACISCLHAANALSAASGNHQPGSRSSLIQSPSQLANTNILSQASEVQQSADDFLVRARRNRLRHPQHHPPLSQGINSRILFQCQQDMPCHAEVAAILAAQDVDLAAAQIWPLSSLMSIDRLEVNGMEAPPVMLLAKLIGEHPSIAFAECDAARRPGDRQAAAVTPKTARLTAAEIRQSKTGNILQSLLSEAKGAASNQLATGQSPQQPNLGDSTAAQSAHLPGGSNYFTPPESAAAADVFSSASDVAAHAAASASADTPADTAAAGLAVNDPIWLAEWDRRVIGLTSRNASEDAGSLAGAWETQTDASAVIVCITDSGIDYTHPDLAANMWTNPGEVPGNGLDDDGNGIIDDVHGYNAVDNNGDIMDTDSHGTHTAGIVGAVANNGIGISGIAQKVQLMGCKAITGLDGHVVTSAAVKCIEYALQMGAHITSNSWGGMGANPDDSALKVAVKFAQAAGQLFVTAAGNDGLDDDTGEDVPSDFGYDIILPVAASTTDDEIAIFSNFGRHSVLLAAPGTSIVSTVPNARYFVYAGTSMACPQVSGAAALILGHLASLGANITGRGLEVKAVLAAGVEPLPAFEANLQTGGRLNVGQAMRLLPSPANLSALFSHDPSAPFPDPYAQPAPSIPEFDYNKQLFLESQSLHPGREIADHAEVILDGPLRANGTWFQTSGVLADGQAVYDCTCSSCLGPERIFALRPSSQPTADHLHRQWYSLRVEAQPSTSVMVTLFQEDPDAAGLMSPLRSTQVNAQQGRLSNVMSGGDSDYLLPGKCGGILDAVVDLPIQQETQYYAIVDGIGGYDGPFNVSFTSRPIATTISWADIASQDGFSVSGNLTKQGLPLFRCVDDCPEISCEDEPDVVWSFVAGSDAKLAIKSGPYNEDVDEGVLPGTGSICLVEGVGFVIGPCAAFDEPDDEMCAILANDVPRYAGDSNNTISQLVVHAGKTYYVSLNGANYDGAFELSVQIVPDIAHNLHIQEVAWDELLDNKHGAAGFHYDGLLINGTQDYDCPCQPGQCYGPEQLFAFTAQEDGFIAIQAQPFQEAEDLGLAAESACQQGGCYVGVLPYVYEERTPSVGLKEVMCEDPKVVQSERHKHLENTFEIRAGARYYMILDTQEGPDLNFFGSFPVRSAMLSMKFSPTHVSMPEA</sequence>
<evidence type="ECO:0000256" key="1">
    <source>
        <dbReference type="ARBA" id="ARBA00011073"/>
    </source>
</evidence>
<keyword evidence="4 5" id="KW-0720">Serine protease</keyword>
<gene>
    <name evidence="8" type="ORF">WJX74_008256</name>
</gene>
<dbReference type="SUPFAM" id="SSF52743">
    <property type="entry name" value="Subtilisin-like"/>
    <property type="match status" value="1"/>
</dbReference>
<accession>A0AAW1SH98</accession>
<dbReference type="InterPro" id="IPR051048">
    <property type="entry name" value="Peptidase_S8/S53_subtilisin"/>
</dbReference>
<feature type="domain" description="Peptidase S8/S53" evidence="7">
    <location>
        <begin position="354"/>
        <end position="600"/>
    </location>
</feature>
<dbReference type="PANTHER" id="PTHR43399:SF4">
    <property type="entry name" value="CELL WALL-ASSOCIATED PROTEASE"/>
    <property type="match status" value="1"/>
</dbReference>
<dbReference type="PANTHER" id="PTHR43399">
    <property type="entry name" value="SUBTILISIN-RELATED"/>
    <property type="match status" value="1"/>
</dbReference>
<dbReference type="PROSITE" id="PS00138">
    <property type="entry name" value="SUBTILASE_SER"/>
    <property type="match status" value="1"/>
</dbReference>
<evidence type="ECO:0000256" key="4">
    <source>
        <dbReference type="ARBA" id="ARBA00022825"/>
    </source>
</evidence>
<dbReference type="PROSITE" id="PS51892">
    <property type="entry name" value="SUBTILASE"/>
    <property type="match status" value="1"/>
</dbReference>
<dbReference type="AlphaFoldDB" id="A0AAW1SH98"/>
<proteinExistence type="inferred from homology"/>
<dbReference type="PRINTS" id="PR00723">
    <property type="entry name" value="SUBTILISIN"/>
</dbReference>
<evidence type="ECO:0000256" key="2">
    <source>
        <dbReference type="ARBA" id="ARBA00022670"/>
    </source>
</evidence>
<dbReference type="Proteomes" id="UP001438707">
    <property type="component" value="Unassembled WGS sequence"/>
</dbReference>
<evidence type="ECO:0000256" key="6">
    <source>
        <dbReference type="SAM" id="MobiDB-lite"/>
    </source>
</evidence>
<feature type="region of interest" description="Disordered" evidence="6">
    <location>
        <begin position="241"/>
        <end position="274"/>
    </location>
</feature>
<dbReference type="GO" id="GO:0004252">
    <property type="term" value="F:serine-type endopeptidase activity"/>
    <property type="evidence" value="ECO:0007669"/>
    <property type="project" value="UniProtKB-UniRule"/>
</dbReference>
<dbReference type="Gene3D" id="3.40.50.200">
    <property type="entry name" value="Peptidase S8/S53 domain"/>
    <property type="match status" value="1"/>
</dbReference>
<dbReference type="Pfam" id="PF00082">
    <property type="entry name" value="Peptidase_S8"/>
    <property type="match status" value="1"/>
</dbReference>
<feature type="active site" description="Charge relay system" evidence="5">
    <location>
        <position position="362"/>
    </location>
</feature>
<comment type="similarity">
    <text evidence="1 5">Belongs to the peptidase S8 family.</text>
</comment>
<evidence type="ECO:0000313" key="9">
    <source>
        <dbReference type="Proteomes" id="UP001438707"/>
    </source>
</evidence>
<evidence type="ECO:0000259" key="7">
    <source>
        <dbReference type="Pfam" id="PF00082"/>
    </source>
</evidence>
<reference evidence="8 9" key="1">
    <citation type="journal article" date="2024" name="Nat. Commun.">
        <title>Phylogenomics reveals the evolutionary origins of lichenization in chlorophyte algae.</title>
        <authorList>
            <person name="Puginier C."/>
            <person name="Libourel C."/>
            <person name="Otte J."/>
            <person name="Skaloud P."/>
            <person name="Haon M."/>
            <person name="Grisel S."/>
            <person name="Petersen M."/>
            <person name="Berrin J.G."/>
            <person name="Delaux P.M."/>
            <person name="Dal Grande F."/>
            <person name="Keller J."/>
        </authorList>
    </citation>
    <scope>NUCLEOTIDE SEQUENCE [LARGE SCALE GENOMIC DNA]</scope>
    <source>
        <strain evidence="8 9">SAG 2145</strain>
    </source>
</reference>
<feature type="active site" description="Charge relay system" evidence="5">
    <location>
        <position position="581"/>
    </location>
</feature>
<name>A0AAW1SH98_9CHLO</name>
<evidence type="ECO:0000256" key="3">
    <source>
        <dbReference type="ARBA" id="ARBA00022801"/>
    </source>
</evidence>
<dbReference type="InterPro" id="IPR034204">
    <property type="entry name" value="PfSUB1-like_cat_dom"/>
</dbReference>
<dbReference type="InterPro" id="IPR000209">
    <property type="entry name" value="Peptidase_S8/S53_dom"/>
</dbReference>
<protein>
    <recommendedName>
        <fullName evidence="7">Peptidase S8/S53 domain-containing protein</fullName>
    </recommendedName>
</protein>
<organism evidence="8 9">
    <name type="scientific">Apatococcus lobatus</name>
    <dbReference type="NCBI Taxonomy" id="904363"/>
    <lineage>
        <taxon>Eukaryota</taxon>
        <taxon>Viridiplantae</taxon>
        <taxon>Chlorophyta</taxon>
        <taxon>core chlorophytes</taxon>
        <taxon>Trebouxiophyceae</taxon>
        <taxon>Chlorellales</taxon>
        <taxon>Chlorellaceae</taxon>
        <taxon>Apatococcus</taxon>
    </lineage>
</organism>